<dbReference type="SMART" id="SM00646">
    <property type="entry name" value="Ami_3"/>
    <property type="match status" value="1"/>
</dbReference>
<dbReference type="PANTHER" id="PTHR30404">
    <property type="entry name" value="N-ACETYLMURAMOYL-L-ALANINE AMIDASE"/>
    <property type="match status" value="1"/>
</dbReference>
<dbReference type="EMBL" id="JAGGLB010000055">
    <property type="protein sequence ID" value="MBP1996739.1"/>
    <property type="molecule type" value="Genomic_DNA"/>
</dbReference>
<reference evidence="3 4" key="1">
    <citation type="submission" date="2021-03" db="EMBL/GenBank/DDBJ databases">
        <title>Genomic Encyclopedia of Type Strains, Phase IV (KMG-IV): sequencing the most valuable type-strain genomes for metagenomic binning, comparative biology and taxonomic classification.</title>
        <authorList>
            <person name="Goeker M."/>
        </authorList>
    </citation>
    <scope>NUCLEOTIDE SEQUENCE [LARGE SCALE GENOMIC DNA]</scope>
    <source>
        <strain evidence="3 4">DSM 26048</strain>
    </source>
</reference>
<keyword evidence="4" id="KW-1185">Reference proteome</keyword>
<evidence type="ECO:0000256" key="1">
    <source>
        <dbReference type="ARBA" id="ARBA00022801"/>
    </source>
</evidence>
<dbReference type="PANTHER" id="PTHR30404:SF0">
    <property type="entry name" value="N-ACETYLMURAMOYL-L-ALANINE AMIDASE AMIC"/>
    <property type="match status" value="1"/>
</dbReference>
<feature type="domain" description="MurNAc-LAA" evidence="2">
    <location>
        <begin position="6"/>
        <end position="112"/>
    </location>
</feature>
<evidence type="ECO:0000259" key="2">
    <source>
        <dbReference type="SMART" id="SM00646"/>
    </source>
</evidence>
<dbReference type="CDD" id="cd02696">
    <property type="entry name" value="MurNAc-LAA"/>
    <property type="match status" value="1"/>
</dbReference>
<accession>A0ABS4JA71</accession>
<gene>
    <name evidence="3" type="ORF">J2Z66_008387</name>
</gene>
<keyword evidence="1" id="KW-0378">Hydrolase</keyword>
<proteinExistence type="predicted"/>
<dbReference type="RefSeq" id="WP_312895027.1">
    <property type="nucleotide sequence ID" value="NZ_JAGGLB010000055.1"/>
</dbReference>
<evidence type="ECO:0000313" key="3">
    <source>
        <dbReference type="EMBL" id="MBP1996739.1"/>
    </source>
</evidence>
<evidence type="ECO:0000313" key="4">
    <source>
        <dbReference type="Proteomes" id="UP001519287"/>
    </source>
</evidence>
<sequence length="132" mass="15014">MDRERPKFANDLGADLFISIHGNTYEDPGVSGTETYYYHENSLSLADIMQRHLVQASGFRDRGVKHEDCFVLKETDMPAALIEMGYVTNPQEEKAMLTEDVQSRSCFYSGGHKGVPKFKLREDNDPCIKKSF</sequence>
<protein>
    <submittedName>
        <fullName evidence="3">N-acetylmuramoyl-L-alanine amidase</fullName>
    </submittedName>
</protein>
<dbReference type="InterPro" id="IPR002508">
    <property type="entry name" value="MurNAc-LAA_cat"/>
</dbReference>
<dbReference type="SUPFAM" id="SSF53187">
    <property type="entry name" value="Zn-dependent exopeptidases"/>
    <property type="match status" value="1"/>
</dbReference>
<name>A0ABS4JA71_9BACL</name>
<dbReference type="InterPro" id="IPR050695">
    <property type="entry name" value="N-acetylmuramoyl_amidase_3"/>
</dbReference>
<organism evidence="3 4">
    <name type="scientific">Paenibacillus eucommiae</name>
    <dbReference type="NCBI Taxonomy" id="1355755"/>
    <lineage>
        <taxon>Bacteria</taxon>
        <taxon>Bacillati</taxon>
        <taxon>Bacillota</taxon>
        <taxon>Bacilli</taxon>
        <taxon>Bacillales</taxon>
        <taxon>Paenibacillaceae</taxon>
        <taxon>Paenibacillus</taxon>
    </lineage>
</organism>
<dbReference type="Proteomes" id="UP001519287">
    <property type="component" value="Unassembled WGS sequence"/>
</dbReference>
<comment type="caution">
    <text evidence="3">The sequence shown here is derived from an EMBL/GenBank/DDBJ whole genome shotgun (WGS) entry which is preliminary data.</text>
</comment>
<dbReference type="Pfam" id="PF01520">
    <property type="entry name" value="Amidase_3"/>
    <property type="match status" value="1"/>
</dbReference>
<dbReference type="Gene3D" id="3.40.630.40">
    <property type="entry name" value="Zn-dependent exopeptidases"/>
    <property type="match status" value="1"/>
</dbReference>